<evidence type="ECO:0000313" key="1">
    <source>
        <dbReference type="EMBL" id="KAI7939976.1"/>
    </source>
</evidence>
<accession>A0ACC0DVA8</accession>
<dbReference type="Proteomes" id="UP001060170">
    <property type="component" value="Chromosome 14"/>
</dbReference>
<proteinExistence type="predicted"/>
<reference evidence="1 2" key="3">
    <citation type="journal article" date="2022" name="Microbiol. Spectr.">
        <title>Folding features and dynamics of 3D genome architecture in plant fungal pathogens.</title>
        <authorList>
            <person name="Xia C."/>
        </authorList>
    </citation>
    <scope>NUCLEOTIDE SEQUENCE [LARGE SCALE GENOMIC DNA]</scope>
    <source>
        <strain evidence="1 2">93-210</strain>
    </source>
</reference>
<keyword evidence="2" id="KW-1185">Reference proteome</keyword>
<gene>
    <name evidence="1" type="ORF">MJO28_013628</name>
</gene>
<name>A0ACC0DVA8_9BASI</name>
<comment type="caution">
    <text evidence="1">The sequence shown here is derived from an EMBL/GenBank/DDBJ whole genome shotgun (WGS) entry which is preliminary data.</text>
</comment>
<reference evidence="2" key="1">
    <citation type="journal article" date="2018" name="BMC Genomics">
        <title>Genomic insights into host adaptation between the wheat stripe rust pathogen (Puccinia striiformis f. sp. tritici) and the barley stripe rust pathogen (Puccinia striiformis f. sp. hordei).</title>
        <authorList>
            <person name="Xia C."/>
            <person name="Wang M."/>
            <person name="Yin C."/>
            <person name="Cornejo O.E."/>
            <person name="Hulbert S.H."/>
            <person name="Chen X."/>
        </authorList>
    </citation>
    <scope>NUCLEOTIDE SEQUENCE [LARGE SCALE GENOMIC DNA]</scope>
    <source>
        <strain evidence="2">93-210</strain>
    </source>
</reference>
<protein>
    <submittedName>
        <fullName evidence="1">Uncharacterized protein</fullName>
    </submittedName>
</protein>
<evidence type="ECO:0000313" key="2">
    <source>
        <dbReference type="Proteomes" id="UP001060170"/>
    </source>
</evidence>
<reference evidence="2" key="2">
    <citation type="journal article" date="2018" name="Mol. Plant Microbe Interact.">
        <title>Genome sequence resources for the wheat stripe rust pathogen (Puccinia striiformis f. sp. tritici) and the barley stripe rust pathogen (Puccinia striiformis f. sp. hordei).</title>
        <authorList>
            <person name="Xia C."/>
            <person name="Wang M."/>
            <person name="Yin C."/>
            <person name="Cornejo O.E."/>
            <person name="Hulbert S.H."/>
            <person name="Chen X."/>
        </authorList>
    </citation>
    <scope>NUCLEOTIDE SEQUENCE [LARGE SCALE GENOMIC DNA]</scope>
    <source>
        <strain evidence="2">93-210</strain>
    </source>
</reference>
<organism evidence="1 2">
    <name type="scientific">Puccinia striiformis f. sp. tritici</name>
    <dbReference type="NCBI Taxonomy" id="168172"/>
    <lineage>
        <taxon>Eukaryota</taxon>
        <taxon>Fungi</taxon>
        <taxon>Dikarya</taxon>
        <taxon>Basidiomycota</taxon>
        <taxon>Pucciniomycotina</taxon>
        <taxon>Pucciniomycetes</taxon>
        <taxon>Pucciniales</taxon>
        <taxon>Pucciniaceae</taxon>
        <taxon>Puccinia</taxon>
    </lineage>
</organism>
<sequence length="133" mass="15546">MAYVLIPEVHRKSKLHAPSEKGIFLGYANDFSTYRILKIETKTVCHCRDVNFDESMFPSLTNESIDQQSFHFNPFDTLMDEEEEEPEEFRPFPEQETPATDESDVIEDKAGSHQNEPEERREIPELKRPAQEI</sequence>
<dbReference type="EMBL" id="CM045878">
    <property type="protein sequence ID" value="KAI7939976.1"/>
    <property type="molecule type" value="Genomic_DNA"/>
</dbReference>